<name>A0AAV3YVE7_9GAST</name>
<protein>
    <submittedName>
        <fullName evidence="2">Uncharacterized protein</fullName>
    </submittedName>
</protein>
<reference evidence="2 3" key="1">
    <citation type="journal article" date="2021" name="Elife">
        <title>Chloroplast acquisition without the gene transfer in kleptoplastic sea slugs, Plakobranchus ocellatus.</title>
        <authorList>
            <person name="Maeda T."/>
            <person name="Takahashi S."/>
            <person name="Yoshida T."/>
            <person name="Shimamura S."/>
            <person name="Takaki Y."/>
            <person name="Nagai Y."/>
            <person name="Toyoda A."/>
            <person name="Suzuki Y."/>
            <person name="Arimoto A."/>
            <person name="Ishii H."/>
            <person name="Satoh N."/>
            <person name="Nishiyama T."/>
            <person name="Hasebe M."/>
            <person name="Maruyama T."/>
            <person name="Minagawa J."/>
            <person name="Obokata J."/>
            <person name="Shigenobu S."/>
        </authorList>
    </citation>
    <scope>NUCLEOTIDE SEQUENCE [LARGE SCALE GENOMIC DNA]</scope>
</reference>
<keyword evidence="1" id="KW-0812">Transmembrane</keyword>
<feature type="transmembrane region" description="Helical" evidence="1">
    <location>
        <begin position="40"/>
        <end position="59"/>
    </location>
</feature>
<comment type="caution">
    <text evidence="2">The sequence shown here is derived from an EMBL/GenBank/DDBJ whole genome shotgun (WGS) entry which is preliminary data.</text>
</comment>
<dbReference type="AlphaFoldDB" id="A0AAV3YVE7"/>
<evidence type="ECO:0000313" key="3">
    <source>
        <dbReference type="Proteomes" id="UP000735302"/>
    </source>
</evidence>
<organism evidence="2 3">
    <name type="scientific">Plakobranchus ocellatus</name>
    <dbReference type="NCBI Taxonomy" id="259542"/>
    <lineage>
        <taxon>Eukaryota</taxon>
        <taxon>Metazoa</taxon>
        <taxon>Spiralia</taxon>
        <taxon>Lophotrochozoa</taxon>
        <taxon>Mollusca</taxon>
        <taxon>Gastropoda</taxon>
        <taxon>Heterobranchia</taxon>
        <taxon>Euthyneura</taxon>
        <taxon>Panpulmonata</taxon>
        <taxon>Sacoglossa</taxon>
        <taxon>Placobranchoidea</taxon>
        <taxon>Plakobranchidae</taxon>
        <taxon>Plakobranchus</taxon>
    </lineage>
</organism>
<keyword evidence="1" id="KW-0472">Membrane</keyword>
<sequence>MTLSGHNLILIHDIMILSRCRNLEKGNISSIKMVKIGNKFFVIGLVGLYVLTTISKLTAAMHHTTDMQKSATKKVVSSDGPNCKSEAKYMLNLC</sequence>
<keyword evidence="3" id="KW-1185">Reference proteome</keyword>
<evidence type="ECO:0000256" key="1">
    <source>
        <dbReference type="SAM" id="Phobius"/>
    </source>
</evidence>
<gene>
    <name evidence="2" type="ORF">PoB_001285600</name>
</gene>
<accession>A0AAV3YVE7</accession>
<proteinExistence type="predicted"/>
<keyword evidence="1" id="KW-1133">Transmembrane helix</keyword>
<dbReference type="EMBL" id="BLXT01001517">
    <property type="protein sequence ID" value="GFN86350.1"/>
    <property type="molecule type" value="Genomic_DNA"/>
</dbReference>
<evidence type="ECO:0000313" key="2">
    <source>
        <dbReference type="EMBL" id="GFN86350.1"/>
    </source>
</evidence>
<dbReference type="Proteomes" id="UP000735302">
    <property type="component" value="Unassembled WGS sequence"/>
</dbReference>